<evidence type="ECO:0000256" key="2">
    <source>
        <dbReference type="ARBA" id="ARBA00022777"/>
    </source>
</evidence>
<sequence>MSLLVADIGGTNVRFGVAADATAPLAHVRIMTCASYPTFADAIAAFLGPLDITISYLSVAVAGPVNDDLVDVTNNHWAFDKGALMQALGVDGILVINDFTAQALAQSDPTANGNVQICAGASDHKAPLLVIGPGTGLGVSALIPADGDFVPIEGEGGHVSFAPRTADEIALLAFLNQTMPHVSAERVVSGSGLENVYAFMAARAQDSDMPVRLGAPEIGAAALADKGIARDAVNLMLGCLATVIANAVLTMGTWRGVVIAGGIVPHVQSLLADSPFTARFRHQGRMGVLLETVPVWLSVDPLAGIKGAQAAMANRYTTARMRRK</sequence>
<evidence type="ECO:0000313" key="4">
    <source>
        <dbReference type="EMBL" id="ADE40228.1"/>
    </source>
</evidence>
<reference evidence="4 5" key="1">
    <citation type="journal article" date="2010" name="J. Bacteriol.">
        <title>Complete genome sequence of "Candidatus Puniceispirillum marinum" IMCC1322, a representative of the SAR116 clade in the Alphaproteobacteria.</title>
        <authorList>
            <person name="Oh H.M."/>
            <person name="Kwon K.K."/>
            <person name="Kang I."/>
            <person name="Kang S.G."/>
            <person name="Lee J.H."/>
            <person name="Kim S.J."/>
            <person name="Cho J.C."/>
        </authorList>
    </citation>
    <scope>NUCLEOTIDE SEQUENCE [LARGE SCALE GENOMIC DNA]</scope>
    <source>
        <strain evidence="4 5">IMCC1322</strain>
    </source>
</reference>
<dbReference type="EMBL" id="CP001751">
    <property type="protein sequence ID" value="ADE40228.1"/>
    <property type="molecule type" value="Genomic_DNA"/>
</dbReference>
<dbReference type="Pfam" id="PF02685">
    <property type="entry name" value="Glucokinase"/>
    <property type="match status" value="1"/>
</dbReference>
<keyword evidence="1 4" id="KW-0808">Transferase</keyword>
<dbReference type="HOGENOM" id="CLU_042582_1_0_5"/>
<dbReference type="OrthoDB" id="9800595at2"/>
<dbReference type="Gene3D" id="3.30.420.40">
    <property type="match status" value="1"/>
</dbReference>
<accession>D5BN35</accession>
<protein>
    <submittedName>
        <fullName evidence="4">Glucokinase</fullName>
        <ecNumber evidence="4">2.7.1.2</ecNumber>
    </submittedName>
</protein>
<evidence type="ECO:0000256" key="1">
    <source>
        <dbReference type="ARBA" id="ARBA00022679"/>
    </source>
</evidence>
<dbReference type="RefSeq" id="WP_013046855.1">
    <property type="nucleotide sequence ID" value="NC_014010.1"/>
</dbReference>
<dbReference type="Proteomes" id="UP000007460">
    <property type="component" value="Chromosome"/>
</dbReference>
<dbReference type="InterPro" id="IPR003836">
    <property type="entry name" value="Glucokinase"/>
</dbReference>
<dbReference type="KEGG" id="apb:SAR116_1985"/>
<gene>
    <name evidence="4" type="ordered locus">SAR116_1985</name>
</gene>
<dbReference type="GO" id="GO:0004340">
    <property type="term" value="F:glucokinase activity"/>
    <property type="evidence" value="ECO:0007669"/>
    <property type="project" value="UniProtKB-EC"/>
</dbReference>
<dbReference type="GO" id="GO:0006096">
    <property type="term" value="P:glycolytic process"/>
    <property type="evidence" value="ECO:0007669"/>
    <property type="project" value="InterPro"/>
</dbReference>
<dbReference type="GO" id="GO:0005536">
    <property type="term" value="F:D-glucose binding"/>
    <property type="evidence" value="ECO:0007669"/>
    <property type="project" value="InterPro"/>
</dbReference>
<dbReference type="CDD" id="cd24008">
    <property type="entry name" value="ASKHA_NBD_GLK"/>
    <property type="match status" value="1"/>
</dbReference>
<dbReference type="InterPro" id="IPR043129">
    <property type="entry name" value="ATPase_NBD"/>
</dbReference>
<evidence type="ECO:0000313" key="5">
    <source>
        <dbReference type="Proteomes" id="UP000007460"/>
    </source>
</evidence>
<name>D5BN35_PUNMI</name>
<keyword evidence="5" id="KW-1185">Reference proteome</keyword>
<dbReference type="EC" id="2.7.1.2" evidence="4"/>
<dbReference type="InterPro" id="IPR050201">
    <property type="entry name" value="Bacterial_glucokinase"/>
</dbReference>
<dbReference type="STRING" id="488538.SAR116_1985"/>
<dbReference type="eggNOG" id="COG0837">
    <property type="taxonomic scope" value="Bacteria"/>
</dbReference>
<dbReference type="SUPFAM" id="SSF53067">
    <property type="entry name" value="Actin-like ATPase domain"/>
    <property type="match status" value="1"/>
</dbReference>
<dbReference type="GO" id="GO:0005829">
    <property type="term" value="C:cytosol"/>
    <property type="evidence" value="ECO:0007669"/>
    <property type="project" value="TreeGrafter"/>
</dbReference>
<dbReference type="Gene3D" id="3.40.367.20">
    <property type="match status" value="1"/>
</dbReference>
<dbReference type="NCBIfam" id="TIGR00749">
    <property type="entry name" value="glk"/>
    <property type="match status" value="1"/>
</dbReference>
<dbReference type="AlphaFoldDB" id="D5BN35"/>
<dbReference type="GO" id="GO:0005524">
    <property type="term" value="F:ATP binding"/>
    <property type="evidence" value="ECO:0007669"/>
    <property type="project" value="InterPro"/>
</dbReference>
<dbReference type="PANTHER" id="PTHR47690:SF1">
    <property type="entry name" value="GLUCOKINASE"/>
    <property type="match status" value="1"/>
</dbReference>
<proteinExistence type="inferred from homology"/>
<keyword evidence="2 4" id="KW-0418">Kinase</keyword>
<comment type="similarity">
    <text evidence="3">Belongs to the bacterial glucokinase family.</text>
</comment>
<dbReference type="PANTHER" id="PTHR47690">
    <property type="entry name" value="GLUCOKINASE"/>
    <property type="match status" value="1"/>
</dbReference>
<evidence type="ECO:0000256" key="3">
    <source>
        <dbReference type="RuleBase" id="RU004046"/>
    </source>
</evidence>
<organism evidence="4 5">
    <name type="scientific">Puniceispirillum marinum (strain IMCC1322)</name>
    <dbReference type="NCBI Taxonomy" id="488538"/>
    <lineage>
        <taxon>Bacteria</taxon>
        <taxon>Pseudomonadati</taxon>
        <taxon>Pseudomonadota</taxon>
        <taxon>Alphaproteobacteria</taxon>
        <taxon>Candidatus Puniceispirillales</taxon>
        <taxon>Candidatus Puniceispirillaceae</taxon>
        <taxon>Candidatus Puniceispirillum</taxon>
    </lineage>
</organism>